<name>A0A9P5HLA6_9HYPO</name>
<evidence type="ECO:0000313" key="4">
    <source>
        <dbReference type="Proteomes" id="UP000722485"/>
    </source>
</evidence>
<proteinExistence type="predicted"/>
<dbReference type="InterPro" id="IPR053018">
    <property type="entry name" value="Elsinochrome_Biosynth-Asso"/>
</dbReference>
<keyword evidence="4" id="KW-1185">Reference proteome</keyword>
<feature type="transmembrane region" description="Helical" evidence="2">
    <location>
        <begin position="155"/>
        <end position="173"/>
    </location>
</feature>
<feature type="transmembrane region" description="Helical" evidence="2">
    <location>
        <begin position="220"/>
        <end position="239"/>
    </location>
</feature>
<reference evidence="3" key="1">
    <citation type="submission" date="2020-03" db="EMBL/GenBank/DDBJ databases">
        <title>Draft Genome Sequence of Cylindrodendrum hubeiense.</title>
        <authorList>
            <person name="Buettner E."/>
            <person name="Kellner H."/>
        </authorList>
    </citation>
    <scope>NUCLEOTIDE SEQUENCE</scope>
    <source>
        <strain evidence="3">IHI 201604</strain>
    </source>
</reference>
<gene>
    <name evidence="3" type="ORF">G7Z17_g1089</name>
</gene>
<dbReference type="OrthoDB" id="5427664at2759"/>
<accession>A0A9P5HLA6</accession>
<keyword evidence="2" id="KW-0812">Transmembrane</keyword>
<dbReference type="EMBL" id="JAANBB010000009">
    <property type="protein sequence ID" value="KAF7556787.1"/>
    <property type="molecule type" value="Genomic_DNA"/>
</dbReference>
<feature type="transmembrane region" description="Helical" evidence="2">
    <location>
        <begin position="260"/>
        <end position="280"/>
    </location>
</feature>
<evidence type="ECO:0000256" key="1">
    <source>
        <dbReference type="SAM" id="MobiDB-lite"/>
    </source>
</evidence>
<organism evidence="3 4">
    <name type="scientific">Cylindrodendrum hubeiense</name>
    <dbReference type="NCBI Taxonomy" id="595255"/>
    <lineage>
        <taxon>Eukaryota</taxon>
        <taxon>Fungi</taxon>
        <taxon>Dikarya</taxon>
        <taxon>Ascomycota</taxon>
        <taxon>Pezizomycotina</taxon>
        <taxon>Sordariomycetes</taxon>
        <taxon>Hypocreomycetidae</taxon>
        <taxon>Hypocreales</taxon>
        <taxon>Nectriaceae</taxon>
        <taxon>Cylindrodendrum</taxon>
    </lineage>
</organism>
<feature type="transmembrane region" description="Helical" evidence="2">
    <location>
        <begin position="124"/>
        <end position="143"/>
    </location>
</feature>
<protein>
    <submittedName>
        <fullName evidence="3">Uncharacterized protein</fullName>
    </submittedName>
</protein>
<feature type="region of interest" description="Disordered" evidence="1">
    <location>
        <begin position="362"/>
        <end position="387"/>
    </location>
</feature>
<feature type="transmembrane region" description="Helical" evidence="2">
    <location>
        <begin position="307"/>
        <end position="329"/>
    </location>
</feature>
<dbReference type="PANTHER" id="PTHR37577:SF1">
    <property type="entry name" value="INTEGRAL MEMBRANE PROTEIN"/>
    <property type="match status" value="1"/>
</dbReference>
<sequence length="387" mass="42885">MLGLLSSSCDCSGVSINETANSITLSATDANPDIAGIGAILAACFTAILTAITSIVLLLIKAHSLFRTSRERIQARAAQNKTELRHIAEAVLLNLSDQQLVIGPATLITAALETNWCSLSAYHMNIVFYCAILAAVTHFGSIVTQSHYFEYKAVGTFRALMILMTVGFTAAFANKRTSTYFPTNNSSLQAAPAACLVSRNSTVWDQFTDENKTVVTNGGFFEMVALFVIYLIAIIVAGVHSRHIAHKGKHVTRQKVSWGFSVFVIIMTLTLLILTLTRLWKLRSWMINDSNLLTDGETENQWGFGQLLPMLLFVVMTIYALMGAISDYWQEKPLYKEKGRNRPAAAIPRKMDTEQEIPLYQSHYDGGHHGHQNQQGYHNPPQGYYNQ</sequence>
<evidence type="ECO:0000256" key="2">
    <source>
        <dbReference type="SAM" id="Phobius"/>
    </source>
</evidence>
<evidence type="ECO:0000313" key="3">
    <source>
        <dbReference type="EMBL" id="KAF7556787.1"/>
    </source>
</evidence>
<dbReference type="PANTHER" id="PTHR37577">
    <property type="entry name" value="INTEGRAL MEMBRANE PROTEIN"/>
    <property type="match status" value="1"/>
</dbReference>
<dbReference type="Proteomes" id="UP000722485">
    <property type="component" value="Unassembled WGS sequence"/>
</dbReference>
<dbReference type="AlphaFoldDB" id="A0A9P5HLA6"/>
<comment type="caution">
    <text evidence="3">The sequence shown here is derived from an EMBL/GenBank/DDBJ whole genome shotgun (WGS) entry which is preliminary data.</text>
</comment>
<keyword evidence="2" id="KW-0472">Membrane</keyword>
<keyword evidence="2" id="KW-1133">Transmembrane helix</keyword>
<feature type="transmembrane region" description="Helical" evidence="2">
    <location>
        <begin position="34"/>
        <end position="60"/>
    </location>
</feature>